<reference evidence="7" key="1">
    <citation type="journal article" date="2019" name="Genome Announc.">
        <title>Draft Genome Sequence of Pseudoalteromonas piscicida Strain 36Y ROTHPW, an Hypersaline Seawater Isolate from the South Coast of Sonora, Mexico.</title>
        <authorList>
            <person name="Sanchez-Diaz R."/>
            <person name="Molina-Garza Z.J."/>
            <person name="Cruz-Suarez L.E."/>
            <person name="Selvin J."/>
            <person name="Kiran G.S."/>
            <person name="Ibarra-Gamez J.C."/>
            <person name="Gomez-Gil B."/>
            <person name="Galaviz-Silva L."/>
        </authorList>
    </citation>
    <scope>NUCLEOTIDE SEQUENCE [LARGE SCALE GENOMIC DNA]</scope>
    <source>
        <strain evidence="7">36Y_RITHPW</strain>
    </source>
</reference>
<dbReference type="EMBL" id="NKHF01000067">
    <property type="protein sequence ID" value="PCK31000.1"/>
    <property type="molecule type" value="Genomic_DNA"/>
</dbReference>
<keyword evidence="3" id="KW-0238">DNA-binding</keyword>
<dbReference type="InterPro" id="IPR036390">
    <property type="entry name" value="WH_DNA-bd_sf"/>
</dbReference>
<dbReference type="CDD" id="cd08422">
    <property type="entry name" value="PBP2_CrgA_like"/>
    <property type="match status" value="1"/>
</dbReference>
<keyword evidence="2" id="KW-0805">Transcription regulation</keyword>
<dbReference type="InterPro" id="IPR058163">
    <property type="entry name" value="LysR-type_TF_proteobact-type"/>
</dbReference>
<dbReference type="Proteomes" id="UP000228621">
    <property type="component" value="Unassembled WGS sequence"/>
</dbReference>
<evidence type="ECO:0000256" key="2">
    <source>
        <dbReference type="ARBA" id="ARBA00023015"/>
    </source>
</evidence>
<evidence type="ECO:0000256" key="4">
    <source>
        <dbReference type="ARBA" id="ARBA00023163"/>
    </source>
</evidence>
<dbReference type="AlphaFoldDB" id="A0A2A5JNK7"/>
<keyword evidence="7" id="KW-1185">Reference proteome</keyword>
<evidence type="ECO:0000259" key="5">
    <source>
        <dbReference type="PROSITE" id="PS50931"/>
    </source>
</evidence>
<dbReference type="GO" id="GO:0003700">
    <property type="term" value="F:DNA-binding transcription factor activity"/>
    <property type="evidence" value="ECO:0007669"/>
    <property type="project" value="InterPro"/>
</dbReference>
<evidence type="ECO:0000313" key="6">
    <source>
        <dbReference type="EMBL" id="PCK31000.1"/>
    </source>
</evidence>
<dbReference type="SUPFAM" id="SSF46785">
    <property type="entry name" value="Winged helix' DNA-binding domain"/>
    <property type="match status" value="1"/>
</dbReference>
<dbReference type="PANTHER" id="PTHR30537">
    <property type="entry name" value="HTH-TYPE TRANSCRIPTIONAL REGULATOR"/>
    <property type="match status" value="1"/>
</dbReference>
<gene>
    <name evidence="6" type="ORF">CEX98_14700</name>
</gene>
<dbReference type="Pfam" id="PF03466">
    <property type="entry name" value="LysR_substrate"/>
    <property type="match status" value="1"/>
</dbReference>
<evidence type="ECO:0000256" key="3">
    <source>
        <dbReference type="ARBA" id="ARBA00023125"/>
    </source>
</evidence>
<feature type="domain" description="HTH lysR-type" evidence="5">
    <location>
        <begin position="1"/>
        <end position="58"/>
    </location>
</feature>
<dbReference type="RefSeq" id="WP_099642811.1">
    <property type="nucleotide sequence ID" value="NZ_NKHF01000067.1"/>
</dbReference>
<accession>A0A2A5JNK7</accession>
<dbReference type="InterPro" id="IPR000847">
    <property type="entry name" value="LysR_HTH_N"/>
</dbReference>
<dbReference type="OrthoDB" id="9786526at2"/>
<dbReference type="GO" id="GO:0043565">
    <property type="term" value="F:sequence-specific DNA binding"/>
    <property type="evidence" value="ECO:0007669"/>
    <property type="project" value="TreeGrafter"/>
</dbReference>
<sequence>MNTQDLIVVMKTAQLGNISAAAAQLDMQVATASAAIKRVEKQLGFQLFVRSTRSLRLSKQGETYLPICEQALALLDNGKKQVLDNDNEIDGELRLTAPSDFGRNILLPWLDELLDEYPKLALKLILNDHNLDFYRDGVDIALRYGAPEDSSFYGFKICDVPLLLCASTEYLEKQGTPKDHEELSEHQGLFFLIRGSKFDTWKLTKNEQTYKVVLKGRRTSNDADVVKRWCAQGAGISLRSAIDVADQLEQGVVQSILNDYRVECKPLWLICPSKQMINPSVRVLRDKLRMYCQALVEKAERYK</sequence>
<dbReference type="GO" id="GO:0006351">
    <property type="term" value="P:DNA-templated transcription"/>
    <property type="evidence" value="ECO:0007669"/>
    <property type="project" value="TreeGrafter"/>
</dbReference>
<proteinExistence type="inferred from homology"/>
<evidence type="ECO:0000313" key="7">
    <source>
        <dbReference type="Proteomes" id="UP000228621"/>
    </source>
</evidence>
<dbReference type="PROSITE" id="PS50931">
    <property type="entry name" value="HTH_LYSR"/>
    <property type="match status" value="1"/>
</dbReference>
<dbReference type="Pfam" id="PF00126">
    <property type="entry name" value="HTH_1"/>
    <property type="match status" value="1"/>
</dbReference>
<comment type="caution">
    <text evidence="6">The sequence shown here is derived from an EMBL/GenBank/DDBJ whole genome shotgun (WGS) entry which is preliminary data.</text>
</comment>
<dbReference type="InterPro" id="IPR036388">
    <property type="entry name" value="WH-like_DNA-bd_sf"/>
</dbReference>
<organism evidence="6 7">
    <name type="scientific">Pseudoalteromonas piscicida</name>
    <dbReference type="NCBI Taxonomy" id="43662"/>
    <lineage>
        <taxon>Bacteria</taxon>
        <taxon>Pseudomonadati</taxon>
        <taxon>Pseudomonadota</taxon>
        <taxon>Gammaproteobacteria</taxon>
        <taxon>Alteromonadales</taxon>
        <taxon>Pseudoalteromonadaceae</taxon>
        <taxon>Pseudoalteromonas</taxon>
    </lineage>
</organism>
<dbReference type="SUPFAM" id="SSF53850">
    <property type="entry name" value="Periplasmic binding protein-like II"/>
    <property type="match status" value="1"/>
</dbReference>
<dbReference type="PANTHER" id="PTHR30537:SF21">
    <property type="entry name" value="HTH-TYPE TRANSCRIPTIONAL REGULATOR SINR-RELATED"/>
    <property type="match status" value="1"/>
</dbReference>
<keyword evidence="4" id="KW-0804">Transcription</keyword>
<protein>
    <submittedName>
        <fullName evidence="6">LysR family transcriptional regulator</fullName>
    </submittedName>
</protein>
<dbReference type="InterPro" id="IPR005119">
    <property type="entry name" value="LysR_subst-bd"/>
</dbReference>
<dbReference type="Gene3D" id="3.40.190.290">
    <property type="match status" value="1"/>
</dbReference>
<dbReference type="Gene3D" id="1.10.10.10">
    <property type="entry name" value="Winged helix-like DNA-binding domain superfamily/Winged helix DNA-binding domain"/>
    <property type="match status" value="1"/>
</dbReference>
<evidence type="ECO:0000256" key="1">
    <source>
        <dbReference type="ARBA" id="ARBA00009437"/>
    </source>
</evidence>
<comment type="similarity">
    <text evidence="1">Belongs to the LysR transcriptional regulatory family.</text>
</comment>
<name>A0A2A5JNK7_PSEO7</name>